<sequence length="149" mass="17200">MKTAERTPPGVISRANCSVTSAREENPDKEKPKRKELESQIQAKHGRLDEIAEDGEDEDKDQALFLNYMIAKGLVVADARLAYRHDLSKFFEMSLYGLRSANQLQKREQQKRRLQDIKVWIHLDSCDIAVRHVYLLISPSSQEFLRSLT</sequence>
<name>A0A8H5YZZ8_9HYPO</name>
<evidence type="ECO:0000256" key="1">
    <source>
        <dbReference type="SAM" id="MobiDB-lite"/>
    </source>
</evidence>
<dbReference type="Proteomes" id="UP000532311">
    <property type="component" value="Unassembled WGS sequence"/>
</dbReference>
<dbReference type="EMBL" id="JAAQPF010000001">
    <property type="protein sequence ID" value="KAF5721773.1"/>
    <property type="molecule type" value="Genomic_DNA"/>
</dbReference>
<proteinExistence type="predicted"/>
<feature type="region of interest" description="Disordered" evidence="1">
    <location>
        <begin position="1"/>
        <end position="55"/>
    </location>
</feature>
<organism evidence="2 3">
    <name type="scientific">Fusarium globosum</name>
    <dbReference type="NCBI Taxonomy" id="78864"/>
    <lineage>
        <taxon>Eukaryota</taxon>
        <taxon>Fungi</taxon>
        <taxon>Dikarya</taxon>
        <taxon>Ascomycota</taxon>
        <taxon>Pezizomycotina</taxon>
        <taxon>Sordariomycetes</taxon>
        <taxon>Hypocreomycetidae</taxon>
        <taxon>Hypocreales</taxon>
        <taxon>Nectriaceae</taxon>
        <taxon>Fusarium</taxon>
        <taxon>Fusarium fujikuroi species complex</taxon>
    </lineage>
</organism>
<comment type="caution">
    <text evidence="2">The sequence shown here is derived from an EMBL/GenBank/DDBJ whole genome shotgun (WGS) entry which is preliminary data.</text>
</comment>
<evidence type="ECO:0000313" key="2">
    <source>
        <dbReference type="EMBL" id="KAF5721773.1"/>
    </source>
</evidence>
<protein>
    <submittedName>
        <fullName evidence="2">Uncharacterized protein</fullName>
    </submittedName>
</protein>
<keyword evidence="3" id="KW-1185">Reference proteome</keyword>
<gene>
    <name evidence="2" type="ORF">FGLOB1_21</name>
</gene>
<reference evidence="2 3" key="1">
    <citation type="submission" date="2020-05" db="EMBL/GenBank/DDBJ databases">
        <title>Identification and distribution of gene clusters putatively required for synthesis of sphingolipid metabolism inhibitors in phylogenetically diverse species of the filamentous fungus Fusarium.</title>
        <authorList>
            <person name="Kim H.-S."/>
            <person name="Busman M."/>
            <person name="Brown D.W."/>
            <person name="Divon H."/>
            <person name="Uhlig S."/>
            <person name="Proctor R.H."/>
        </authorList>
    </citation>
    <scope>NUCLEOTIDE SEQUENCE [LARGE SCALE GENOMIC DNA]</scope>
    <source>
        <strain evidence="2 3">NRRL 26131</strain>
    </source>
</reference>
<dbReference type="AlphaFoldDB" id="A0A8H5YZZ8"/>
<evidence type="ECO:0000313" key="3">
    <source>
        <dbReference type="Proteomes" id="UP000532311"/>
    </source>
</evidence>
<accession>A0A8H5YZZ8</accession>
<feature type="compositionally biased region" description="Basic and acidic residues" evidence="1">
    <location>
        <begin position="22"/>
        <end position="38"/>
    </location>
</feature>